<evidence type="ECO:0000256" key="2">
    <source>
        <dbReference type="ARBA" id="ARBA00022475"/>
    </source>
</evidence>
<protein>
    <submittedName>
        <fullName evidence="5">Peptidyl-prolyl cis-trans isomerase</fullName>
    </submittedName>
</protein>
<comment type="subcellular location">
    <subcellularLocation>
        <location evidence="1">Cell membrane</location>
    </subcellularLocation>
</comment>
<keyword evidence="3" id="KW-0472">Membrane</keyword>
<dbReference type="InterPro" id="IPR052029">
    <property type="entry name" value="PpiD_chaperone"/>
</dbReference>
<evidence type="ECO:0000256" key="3">
    <source>
        <dbReference type="ARBA" id="ARBA00023136"/>
    </source>
</evidence>
<name>F3ZNM1_9BACE</name>
<accession>F3ZNM1</accession>
<evidence type="ECO:0000313" key="6">
    <source>
        <dbReference type="Proteomes" id="UP000018439"/>
    </source>
</evidence>
<evidence type="ECO:0000256" key="4">
    <source>
        <dbReference type="ARBA" id="ARBA00023186"/>
    </source>
</evidence>
<reference evidence="5 6" key="1">
    <citation type="journal article" date="2011" name="Stand. Genomic Sci.">
        <title>Non-contiguous finished genome sequence of Bacteroides coprosuis type strain (PC139).</title>
        <authorList>
            <person name="Land M."/>
            <person name="Held B."/>
            <person name="Gronow S."/>
            <person name="Abt B."/>
            <person name="Lucas S."/>
            <person name="Del Rio T.G."/>
            <person name="Nolan M."/>
            <person name="Tice H."/>
            <person name="Cheng J.F."/>
            <person name="Pitluck S."/>
            <person name="Liolios K."/>
            <person name="Pagani I."/>
            <person name="Ivanova N."/>
            <person name="Mavromatis K."/>
            <person name="Mikhailova N."/>
            <person name="Pati A."/>
            <person name="Tapia R."/>
            <person name="Han C."/>
            <person name="Goodwin L."/>
            <person name="Chen A."/>
            <person name="Palaniappan K."/>
            <person name="Hauser L."/>
            <person name="Brambilla E.M."/>
            <person name="Rohde M."/>
            <person name="Goker M."/>
            <person name="Detter J.C."/>
            <person name="Woyke T."/>
            <person name="Bristow J."/>
            <person name="Eisen J.A."/>
            <person name="Markowitz V."/>
            <person name="Hugenholtz P."/>
            <person name="Kyrpides N.C."/>
            <person name="Klenk H.P."/>
            <person name="Lapidus A."/>
        </authorList>
    </citation>
    <scope>NUCLEOTIDE SEQUENCE</scope>
    <source>
        <strain evidence="5 6">DSM 18011</strain>
    </source>
</reference>
<dbReference type="OrthoDB" id="9812372at2"/>
<keyword evidence="6" id="KW-1185">Reference proteome</keyword>
<dbReference type="eggNOG" id="COG0760">
    <property type="taxonomic scope" value="Bacteria"/>
</dbReference>
<dbReference type="HOGENOM" id="CLU_023843_0_0_10"/>
<dbReference type="EMBL" id="CM001167">
    <property type="protein sequence ID" value="EGJ72556.1"/>
    <property type="molecule type" value="Genomic_DNA"/>
</dbReference>
<dbReference type="PANTHER" id="PTHR47529">
    <property type="entry name" value="PEPTIDYL-PROLYL CIS-TRANS ISOMERASE D"/>
    <property type="match status" value="1"/>
</dbReference>
<dbReference type="GO" id="GO:0005886">
    <property type="term" value="C:plasma membrane"/>
    <property type="evidence" value="ECO:0007669"/>
    <property type="project" value="UniProtKB-SubCell"/>
</dbReference>
<keyword evidence="4" id="KW-0143">Chaperone</keyword>
<dbReference type="GO" id="GO:0016853">
    <property type="term" value="F:isomerase activity"/>
    <property type="evidence" value="ECO:0007669"/>
    <property type="project" value="UniProtKB-KW"/>
</dbReference>
<evidence type="ECO:0000313" key="5">
    <source>
        <dbReference type="EMBL" id="EGJ72556.1"/>
    </source>
</evidence>
<dbReference type="STRING" id="679937.Bcop_2404"/>
<proteinExistence type="predicted"/>
<dbReference type="SUPFAM" id="SSF109998">
    <property type="entry name" value="Triger factor/SurA peptide-binding domain-like"/>
    <property type="match status" value="1"/>
</dbReference>
<evidence type="ECO:0000256" key="1">
    <source>
        <dbReference type="ARBA" id="ARBA00004236"/>
    </source>
</evidence>
<dbReference type="Proteomes" id="UP000018439">
    <property type="component" value="Chromosome"/>
</dbReference>
<keyword evidence="5" id="KW-0413">Isomerase</keyword>
<dbReference type="AlphaFoldDB" id="F3ZNM1"/>
<sequence length="712" mass="78944">MATLQNIRSKGPLLVGAIALALFAFIAGDALKVFQPRQPHDVGEVDGKALSISEYQLLVDEYTNIQKGFSGRNSLSEMETNQIKDMVWNTYVSNQVIANEADKLGLVVTKAELNNILDQGVNPTFRIVPMFFNEQTGRFDKDKLFMFLAEYAKLSKTAGIDPNYMGSMQQLHALWAFVEKSLIQEKLAEKYMALVGSAFGTNKVEVESGIEGRLNQANLTAALIPFTSVDDSKVQVTDADLQKEYDAKKEMFKQDTESRQVKYIDVKINPSVADVEALEQEVSEYAELLRNEKDNYASIINNTSGSNIPYNDVYLSLELYPEDVIAHVKETSVGDTFGPYTNAQDATINAVKVVDKKNLPDSVQFRMLQIQGLEADALVKKSDSIVNALNNGASFKSIAEEEQQPSEAFWISENTIANQEQFVLYNTLSTMQPNEIKSLPVQSGNIILQLVDRKVFKDKYKLAVVKRTMEISSETANKAYNDFSQFVAENSTVQSMIDNAEEAGYSVSTQELTTSMHTVGNISSTKEAVRWIFDSKTGQVSNIYECGEGDHLLVVGLTDIIPAGYRPLSYVKDGLKNLVLNNKKAEYLENQIASVNAKSISDVASIENAVVDTIKHVTFNSPAFISKTNSSEPVVSGYAAVAKEGVLSGPIKGNASVMVLNLLNRDKSEEEVDATVERTRIESEMMYFANGRTILQDLIEKAVIIDNRYLYF</sequence>
<organism evidence="5 6">
    <name type="scientific">Bacteroides coprosuis DSM 18011</name>
    <dbReference type="NCBI Taxonomy" id="679937"/>
    <lineage>
        <taxon>Bacteria</taxon>
        <taxon>Pseudomonadati</taxon>
        <taxon>Bacteroidota</taxon>
        <taxon>Bacteroidia</taxon>
        <taxon>Bacteroidales</taxon>
        <taxon>Bacteroidaceae</taxon>
        <taxon>Bacteroides</taxon>
    </lineage>
</organism>
<dbReference type="Pfam" id="PF13623">
    <property type="entry name" value="SurA_N_2"/>
    <property type="match status" value="1"/>
</dbReference>
<gene>
    <name evidence="5" type="ORF">Bcop_2404</name>
</gene>
<keyword evidence="2" id="KW-1003">Cell membrane</keyword>
<dbReference type="InterPro" id="IPR027304">
    <property type="entry name" value="Trigger_fact/SurA_dom_sf"/>
</dbReference>
<dbReference type="PANTHER" id="PTHR47529:SF1">
    <property type="entry name" value="PERIPLASMIC CHAPERONE PPID"/>
    <property type="match status" value="1"/>
</dbReference>